<protein>
    <recommendedName>
        <fullName evidence="7">Alpha-xylosidase</fullName>
    </recommendedName>
</protein>
<evidence type="ECO:0000313" key="5">
    <source>
        <dbReference type="EMBL" id="HIU99380.1"/>
    </source>
</evidence>
<dbReference type="Gene3D" id="2.60.40.1180">
    <property type="entry name" value="Golgi alpha-mannosidase II"/>
    <property type="match status" value="1"/>
</dbReference>
<feature type="domain" description="Glycosyl hydrolase family 31 C-terminal" evidence="4">
    <location>
        <begin position="510"/>
        <end position="600"/>
    </location>
</feature>
<dbReference type="Proteomes" id="UP000886857">
    <property type="component" value="Unassembled WGS sequence"/>
</dbReference>
<evidence type="ECO:0008006" key="7">
    <source>
        <dbReference type="Google" id="ProtNLM"/>
    </source>
</evidence>
<dbReference type="InterPro" id="IPR000322">
    <property type="entry name" value="Glyco_hydro_31_TIM"/>
</dbReference>
<dbReference type="InterPro" id="IPR017853">
    <property type="entry name" value="GH"/>
</dbReference>
<dbReference type="InterPro" id="IPR048395">
    <property type="entry name" value="Glyco_hydro_31_C"/>
</dbReference>
<dbReference type="Pfam" id="PF01055">
    <property type="entry name" value="Glyco_hydro_31_2nd"/>
    <property type="match status" value="1"/>
</dbReference>
<accession>A0A9D1SX62</accession>
<name>A0A9D1SX62_9FIRM</name>
<dbReference type="GO" id="GO:0005975">
    <property type="term" value="P:carbohydrate metabolic process"/>
    <property type="evidence" value="ECO:0007669"/>
    <property type="project" value="InterPro"/>
</dbReference>
<comment type="caution">
    <text evidence="5">The sequence shown here is derived from an EMBL/GenBank/DDBJ whole genome shotgun (WGS) entry which is preliminary data.</text>
</comment>
<dbReference type="EMBL" id="DVOE01000089">
    <property type="protein sequence ID" value="HIU99380.1"/>
    <property type="molecule type" value="Genomic_DNA"/>
</dbReference>
<dbReference type="Pfam" id="PF21365">
    <property type="entry name" value="Glyco_hydro_31_3rd"/>
    <property type="match status" value="1"/>
</dbReference>
<dbReference type="SUPFAM" id="SSF51445">
    <property type="entry name" value="(Trans)glycosidases"/>
    <property type="match status" value="1"/>
</dbReference>
<dbReference type="SUPFAM" id="SSF51011">
    <property type="entry name" value="Glycosyl hydrolase domain"/>
    <property type="match status" value="1"/>
</dbReference>
<sequence>MAASEKALNDIRRRFAVASEPTPAECIYTTGDLRFSVLTERILRVEKRTEEGFVDAPSQRFLHRGAARPSFEVTEDAESVKIVTPSASFLTCKKTLKTACTTPVGTAYPRVKDNLGGTARTLDGTAGFVKIGQGVMSRSGAACYDDSESCIIGEDAMLHPRPAGGRDLYFFAFGHDYRGGLREFFALTGYPPVLPKFALGNWWSRYHAYTAEEYLALMDEFASRSLPFTVATVDMDWHIVDDVPKEFKPHNPTQCAGWTGYTFNRQLFPDPKAFLAELKKRGLAVTFNLHPRDGVRYYEEQYEAMAHACGIDPATRRTVEFDLTDPEFLTAYFDILHHPYEADGVDFWWIDWQQGTKSKMKNADPLWMLNHYHTLDAGRDGRTPLILSRYAGVGSHRYPIGFSGDTFVCWRSLRLQPRFTATAANVGFTWWSHDIGGHMFGRGDPELYARWVQFGVFSPVNRLHSTKNGHSKEPWLYGAEAEKIASDMLRLRHRLLPYLFTANFATAEEGEPVCRPMYYDYDEDMAYNVPNEYMFGPSLLVAPVLTKMKSDGFARTPVWFPAGSAWTNIFTGERIPGGRFKVVESALETMPVYAREGSVIPLLAEREGNSADFSELEVLVYRGTGSYRLRDEEGSIAFEVSCDGETVRLDIKPTSDCKTRTIKVRFCDALPLEKQTAAGASVEEDCVTLPLSECAIVARVPEQKAEEGESEPAEEKK</sequence>
<dbReference type="PANTHER" id="PTHR43863">
    <property type="entry name" value="HYDROLASE, PUTATIVE (AFU_ORTHOLOGUE AFUA_1G03140)-RELATED"/>
    <property type="match status" value="1"/>
</dbReference>
<proteinExistence type="inferred from homology"/>
<dbReference type="InterPro" id="IPR051816">
    <property type="entry name" value="Glycosyl_Hydrolase_31"/>
</dbReference>
<organism evidence="5 6">
    <name type="scientific">Candidatus Limadaptatus stercoripullorum</name>
    <dbReference type="NCBI Taxonomy" id="2840846"/>
    <lineage>
        <taxon>Bacteria</taxon>
        <taxon>Bacillati</taxon>
        <taxon>Bacillota</taxon>
        <taxon>Clostridia</taxon>
        <taxon>Eubacteriales</taxon>
        <taxon>Candidatus Limadaptatus</taxon>
    </lineage>
</organism>
<comment type="similarity">
    <text evidence="1 2">Belongs to the glycosyl hydrolase 31 family.</text>
</comment>
<evidence type="ECO:0000256" key="2">
    <source>
        <dbReference type="RuleBase" id="RU361185"/>
    </source>
</evidence>
<feature type="domain" description="Glycoside hydrolase family 31 TIM barrel" evidence="3">
    <location>
        <begin position="191"/>
        <end position="502"/>
    </location>
</feature>
<evidence type="ECO:0000313" key="6">
    <source>
        <dbReference type="Proteomes" id="UP000886857"/>
    </source>
</evidence>
<reference evidence="5" key="1">
    <citation type="submission" date="2020-10" db="EMBL/GenBank/DDBJ databases">
        <authorList>
            <person name="Gilroy R."/>
        </authorList>
    </citation>
    <scope>NUCLEOTIDE SEQUENCE</scope>
    <source>
        <strain evidence="5">10406</strain>
    </source>
</reference>
<evidence type="ECO:0000259" key="4">
    <source>
        <dbReference type="Pfam" id="PF21365"/>
    </source>
</evidence>
<dbReference type="Gene3D" id="3.20.20.80">
    <property type="entry name" value="Glycosidases"/>
    <property type="match status" value="1"/>
</dbReference>
<dbReference type="AlphaFoldDB" id="A0A9D1SX62"/>
<reference evidence="5" key="2">
    <citation type="journal article" date="2021" name="PeerJ">
        <title>Extensive microbial diversity within the chicken gut microbiome revealed by metagenomics and culture.</title>
        <authorList>
            <person name="Gilroy R."/>
            <person name="Ravi A."/>
            <person name="Getino M."/>
            <person name="Pursley I."/>
            <person name="Horton D.L."/>
            <person name="Alikhan N.F."/>
            <person name="Baker D."/>
            <person name="Gharbi K."/>
            <person name="Hall N."/>
            <person name="Watson M."/>
            <person name="Adriaenssens E.M."/>
            <person name="Foster-Nyarko E."/>
            <person name="Jarju S."/>
            <person name="Secka A."/>
            <person name="Antonio M."/>
            <person name="Oren A."/>
            <person name="Chaudhuri R.R."/>
            <person name="La Ragione R."/>
            <person name="Hildebrand F."/>
            <person name="Pallen M.J."/>
        </authorList>
    </citation>
    <scope>NUCLEOTIDE SEQUENCE</scope>
    <source>
        <strain evidence="5">10406</strain>
    </source>
</reference>
<dbReference type="InterPro" id="IPR013780">
    <property type="entry name" value="Glyco_hydro_b"/>
</dbReference>
<dbReference type="CDD" id="cd06595">
    <property type="entry name" value="GH31_u1"/>
    <property type="match status" value="1"/>
</dbReference>
<dbReference type="GO" id="GO:0004553">
    <property type="term" value="F:hydrolase activity, hydrolyzing O-glycosyl compounds"/>
    <property type="evidence" value="ECO:0007669"/>
    <property type="project" value="InterPro"/>
</dbReference>
<evidence type="ECO:0000256" key="1">
    <source>
        <dbReference type="ARBA" id="ARBA00007806"/>
    </source>
</evidence>
<evidence type="ECO:0000259" key="3">
    <source>
        <dbReference type="Pfam" id="PF01055"/>
    </source>
</evidence>
<gene>
    <name evidence="5" type="ORF">IAC73_06025</name>
</gene>
<keyword evidence="2" id="KW-0326">Glycosidase</keyword>
<dbReference type="PANTHER" id="PTHR43863:SF2">
    <property type="entry name" value="MALTASE-GLUCOAMYLASE"/>
    <property type="match status" value="1"/>
</dbReference>
<keyword evidence="2" id="KW-0378">Hydrolase</keyword>